<dbReference type="FunFam" id="2.60.120.200:FF:000012">
    <property type="entry name" value="neuronal pentraxin receptor"/>
    <property type="match status" value="2"/>
</dbReference>
<evidence type="ECO:0000259" key="9">
    <source>
        <dbReference type="PROSITE" id="PS51828"/>
    </source>
</evidence>
<feature type="domain" description="Pentraxin (PTX)" evidence="9">
    <location>
        <begin position="752"/>
        <end position="955"/>
    </location>
</feature>
<dbReference type="Proteomes" id="UP000001554">
    <property type="component" value="Chromosome 10"/>
</dbReference>
<evidence type="ECO:0000313" key="11">
    <source>
        <dbReference type="RefSeq" id="XP_035689403.1"/>
    </source>
</evidence>
<dbReference type="OrthoDB" id="547680at2759"/>
<feature type="compositionally biased region" description="Basic and acidic residues" evidence="7">
    <location>
        <begin position="81"/>
        <end position="91"/>
    </location>
</feature>
<feature type="region of interest" description="Disordered" evidence="7">
    <location>
        <begin position="64"/>
        <end position="116"/>
    </location>
</feature>
<evidence type="ECO:0000256" key="4">
    <source>
        <dbReference type="ARBA" id="ARBA00023157"/>
    </source>
</evidence>
<dbReference type="PRINTS" id="PR00895">
    <property type="entry name" value="PENTAXIN"/>
</dbReference>
<dbReference type="InterPro" id="IPR013320">
    <property type="entry name" value="ConA-like_dom_sf"/>
</dbReference>
<dbReference type="RefSeq" id="XP_035689403.1">
    <property type="nucleotide sequence ID" value="XM_035833510.1"/>
</dbReference>
<reference evidence="10" key="1">
    <citation type="journal article" date="2020" name="Nat. Ecol. Evol.">
        <title>Deeply conserved synteny resolves early events in vertebrate evolution.</title>
        <authorList>
            <person name="Simakov O."/>
            <person name="Marletaz F."/>
            <person name="Yue J.X."/>
            <person name="O'Connell B."/>
            <person name="Jenkins J."/>
            <person name="Brandt A."/>
            <person name="Calef R."/>
            <person name="Tung C.H."/>
            <person name="Huang T.K."/>
            <person name="Schmutz J."/>
            <person name="Satoh N."/>
            <person name="Yu J.K."/>
            <person name="Putnam N.H."/>
            <person name="Green R.E."/>
            <person name="Rokhsar D.S."/>
        </authorList>
    </citation>
    <scope>NUCLEOTIDE SEQUENCE [LARGE SCALE GENOMIC DNA]</scope>
    <source>
        <strain evidence="10">S238N-H82</strain>
    </source>
</reference>
<keyword evidence="2" id="KW-0479">Metal-binding</keyword>
<evidence type="ECO:0000256" key="2">
    <source>
        <dbReference type="ARBA" id="ARBA00022723"/>
    </source>
</evidence>
<dbReference type="Pfam" id="PF00354">
    <property type="entry name" value="Pentaxin"/>
    <property type="match status" value="2"/>
</dbReference>
<dbReference type="InterPro" id="IPR001759">
    <property type="entry name" value="PTX_dom"/>
</dbReference>
<dbReference type="PANTHER" id="PTHR19277">
    <property type="entry name" value="PENTRAXIN"/>
    <property type="match status" value="1"/>
</dbReference>
<evidence type="ECO:0000256" key="1">
    <source>
        <dbReference type="ARBA" id="ARBA00001913"/>
    </source>
</evidence>
<proteinExistence type="predicted"/>
<feature type="compositionally biased region" description="Acidic residues" evidence="7">
    <location>
        <begin position="66"/>
        <end position="75"/>
    </location>
</feature>
<dbReference type="SUPFAM" id="SSF49899">
    <property type="entry name" value="Concanavalin A-like lectins/glucanases"/>
    <property type="match status" value="2"/>
</dbReference>
<accession>A0A9J7LVP9</accession>
<reference evidence="11" key="2">
    <citation type="submission" date="2025-08" db="UniProtKB">
        <authorList>
            <consortium name="RefSeq"/>
        </authorList>
    </citation>
    <scope>IDENTIFICATION</scope>
    <source>
        <strain evidence="11">S238N-H82</strain>
        <tissue evidence="11">Testes</tissue>
    </source>
</reference>
<keyword evidence="3" id="KW-0106">Calcium</keyword>
<evidence type="ECO:0000256" key="6">
    <source>
        <dbReference type="PROSITE-ProRule" id="PRU01172"/>
    </source>
</evidence>
<evidence type="ECO:0000256" key="7">
    <source>
        <dbReference type="SAM" id="MobiDB-lite"/>
    </source>
</evidence>
<dbReference type="PANTHER" id="PTHR19277:SF161">
    <property type="entry name" value="LAMININ G DOMAIN-CONTAINING PROTEIN"/>
    <property type="match status" value="1"/>
</dbReference>
<dbReference type="AlphaFoldDB" id="A0A9J7LVP9"/>
<feature type="signal peptide" evidence="8">
    <location>
        <begin position="1"/>
        <end position="19"/>
    </location>
</feature>
<dbReference type="SMART" id="SM00159">
    <property type="entry name" value="PTX"/>
    <property type="match status" value="2"/>
</dbReference>
<evidence type="ECO:0000313" key="10">
    <source>
        <dbReference type="Proteomes" id="UP000001554"/>
    </source>
</evidence>
<feature type="compositionally biased region" description="Acidic residues" evidence="7">
    <location>
        <begin position="105"/>
        <end position="116"/>
    </location>
</feature>
<evidence type="ECO:0000256" key="5">
    <source>
        <dbReference type="ARBA" id="ARBA00023180"/>
    </source>
</evidence>
<dbReference type="KEGG" id="bfo:118424783"/>
<keyword evidence="8" id="KW-0732">Signal</keyword>
<gene>
    <name evidence="11" type="primary">LOC118424783</name>
</gene>
<name>A0A9J7LVP9_BRAFL</name>
<keyword evidence="4" id="KW-1015">Disulfide bond</keyword>
<dbReference type="Gene3D" id="2.60.120.200">
    <property type="match status" value="2"/>
</dbReference>
<dbReference type="GeneID" id="118424783"/>
<feature type="domain" description="Pentraxin (PTX)" evidence="9">
    <location>
        <begin position="543"/>
        <end position="748"/>
    </location>
</feature>
<evidence type="ECO:0000256" key="8">
    <source>
        <dbReference type="SAM" id="SignalP"/>
    </source>
</evidence>
<feature type="chain" id="PRO_5039929980" evidence="8">
    <location>
        <begin position="20"/>
        <end position="957"/>
    </location>
</feature>
<dbReference type="GO" id="GO:0046872">
    <property type="term" value="F:metal ion binding"/>
    <property type="evidence" value="ECO:0007669"/>
    <property type="project" value="UniProtKB-KW"/>
</dbReference>
<organism evidence="10 11">
    <name type="scientific">Branchiostoma floridae</name>
    <name type="common">Florida lancelet</name>
    <name type="synonym">Amphioxus</name>
    <dbReference type="NCBI Taxonomy" id="7739"/>
    <lineage>
        <taxon>Eukaryota</taxon>
        <taxon>Metazoa</taxon>
        <taxon>Chordata</taxon>
        <taxon>Cephalochordata</taxon>
        <taxon>Leptocardii</taxon>
        <taxon>Amphioxiformes</taxon>
        <taxon>Branchiostomatidae</taxon>
        <taxon>Branchiostoma</taxon>
    </lineage>
</organism>
<dbReference type="InterPro" id="IPR051360">
    <property type="entry name" value="Neuronal_Pentraxin_Related"/>
</dbReference>
<sequence length="957" mass="106982">MRVLRAILLGCALLVPATSSDDSSEKQTKMEHNLLQILADGDMEKQHELSERVEDIIYELKNLAADNDEEQEDMNMSEKSLPLDDNSREEQSEVDMLEDNLPRELEDDSSEEQEEMDMLEENTPQMLPDDMYKSGEQEKFLEYPDLLEDNLPQMSAEEDALDLGVVDDAQTPAVAEDKNDIDLRGVAVDGLMKNEGCEGHMAEEQWGSSNNTNCICGGSDRLCYRVDCLPGSEIESDSNGLWKCKVDLNKRYIADSSDEQAEVDMLQNNIQRMLTGEKAALDLKALDDSNENQAEGGILENSLKQISAESIPVLHDGEKRFEITSAIAASATGFEKAFDAITEIFGTVGFIMDHMESAQTAQLNEIQDQTRELNRKVGELTRSVSDLQLGQQYLRQQILYVVDEHRLSNMLDTLASMQTRYGKYVGSNIQVWADSVLSPASDRIRQVLFDLLNMVKPQSEVFGGRSLFEIYRLQLEGNPKRYTVKMPQLVAQVYGLIGGGYTVWTAALRIKGRTNDIPAKVREGQEKLKDVEQSLQNYVTYGDSQKITFPTSRSTSNYARMWSEFPRDLSSFTLCLHMRSPGNSNKYMGLVSYAVGGHDNEILVLKDNANRLRIWVDGKMVRTSPLPVWNGAWHMLCTTWSSSNGAWQVYVDGKRMNSGSGLRKGGRVNPGGTWILGQDQDTVGGGFDASQAFIGDLSQVNLWNRVLSSAEIRKQWPKPCEHNGNVIDWTTTLIVMGGQVARGAHSYCQRDLQKMTFPTSRSTSNYVKLWSTLPRALSNFTLCLHMRSPRNSHTKMGLVSYAVGSHDNEIRLYKDDANRLQIWVDDKMAKTSPLPVLGGTWHVLCTTWRSSNGAWQFYFDGVLRNSGSGLSRGGRVSTGGTWILGQDQDTVGGGFDVSQAFIGDLSQVNLWNRVLSSAEMNDQAASCERHGNVIDWADTFFDKRGKVISSAYSPCKQ</sequence>
<keyword evidence="10" id="KW-1185">Reference proteome</keyword>
<protein>
    <submittedName>
        <fullName evidence="11">Uncharacterized protein LOC118424783</fullName>
    </submittedName>
</protein>
<comment type="caution">
    <text evidence="6">Lacks conserved residue(s) required for the propagation of feature annotation.</text>
</comment>
<keyword evidence="5" id="KW-0325">Glycoprotein</keyword>
<evidence type="ECO:0000256" key="3">
    <source>
        <dbReference type="ARBA" id="ARBA00022837"/>
    </source>
</evidence>
<comment type="cofactor">
    <cofactor evidence="1">
        <name>Ca(2+)</name>
        <dbReference type="ChEBI" id="CHEBI:29108"/>
    </cofactor>
</comment>
<dbReference type="PROSITE" id="PS51828">
    <property type="entry name" value="PTX_2"/>
    <property type="match status" value="2"/>
</dbReference>